<dbReference type="PROSITE" id="PS51257">
    <property type="entry name" value="PROKAR_LIPOPROTEIN"/>
    <property type="match status" value="1"/>
</dbReference>
<dbReference type="KEGG" id="xbv:XBW1_1377"/>
<proteinExistence type="predicted"/>
<dbReference type="InterPro" id="IPR022260">
    <property type="entry name" value="Integr_conj_element_PilL"/>
</dbReference>
<dbReference type="AlphaFoldDB" id="A0A0B6X8X0"/>
<dbReference type="NCBIfam" id="TIGR03748">
    <property type="entry name" value="conj_PilL"/>
    <property type="match status" value="1"/>
</dbReference>
<dbReference type="EMBL" id="FO818637">
    <property type="protein sequence ID" value="CDM88734.1"/>
    <property type="molecule type" value="Genomic_DNA"/>
</dbReference>
<name>A0A0B6X8X0_XENBV</name>
<reference evidence="1 2" key="1">
    <citation type="submission" date="2014-02" db="EMBL/GenBank/DDBJ databases">
        <authorList>
            <person name="Genoscope - CEA"/>
        </authorList>
    </citation>
    <scope>NUCLEOTIDE SEQUENCE [LARGE SCALE GENOMIC DNA]</scope>
    <source>
        <strain evidence="1 2">CS03</strain>
    </source>
</reference>
<dbReference type="Proteomes" id="UP000032930">
    <property type="component" value="Chromosome"/>
</dbReference>
<organism evidence="1 2">
    <name type="scientific">Xenorhabdus bovienii</name>
    <name type="common">Xenorhabdus nematophila subsp. bovienii</name>
    <dbReference type="NCBI Taxonomy" id="40576"/>
    <lineage>
        <taxon>Bacteria</taxon>
        <taxon>Pseudomonadati</taxon>
        <taxon>Pseudomonadota</taxon>
        <taxon>Gammaproteobacteria</taxon>
        <taxon>Enterobacterales</taxon>
        <taxon>Morganellaceae</taxon>
        <taxon>Xenorhabdus</taxon>
    </lineage>
</organism>
<protein>
    <submittedName>
        <fullName evidence="1">Type 4 PilL pilus protein</fullName>
    </submittedName>
</protein>
<evidence type="ECO:0000313" key="2">
    <source>
        <dbReference type="Proteomes" id="UP000032930"/>
    </source>
</evidence>
<sequence length="181" mass="20024">MKINVLIGLIAVILTGCTAPVKQPLPQPSQNSFSSVTLTRNIQSVSADIYYQIPEVVRYGRYLLVSTDPTAAQRDPLSQLMGIHLPTSQNPTVADAMRYALRQSGYALCVPDKKNDILYRQPLPSVHAQLGPVRLRTALQVMADPAWQLEVDEVQRVVCHYLRQGYQLPAPAKHSHQGGGR</sequence>
<dbReference type="RefSeq" id="WP_046336325.1">
    <property type="nucleotide sequence ID" value="NZ_CAWMEF010000001.1"/>
</dbReference>
<accession>A0A0B6X8X0</accession>
<gene>
    <name evidence="1" type="primary">pilL</name>
    <name evidence="1" type="ORF">XBW1_1377</name>
</gene>
<evidence type="ECO:0000313" key="1">
    <source>
        <dbReference type="EMBL" id="CDM88734.1"/>
    </source>
</evidence>